<evidence type="ECO:0000256" key="2">
    <source>
        <dbReference type="ARBA" id="ARBA00022729"/>
    </source>
</evidence>
<dbReference type="PANTHER" id="PTHR47745">
    <property type="entry name" value="IZUMO SPERM-EGG FUSION PROTEIN 2"/>
    <property type="match status" value="1"/>
</dbReference>
<keyword evidence="3" id="KW-0812">Transmembrane</keyword>
<organism evidence="4 5">
    <name type="scientific">Ailuropoda melanoleuca</name>
    <name type="common">Giant panda</name>
    <dbReference type="NCBI Taxonomy" id="9646"/>
    <lineage>
        <taxon>Eukaryota</taxon>
        <taxon>Metazoa</taxon>
        <taxon>Chordata</taxon>
        <taxon>Craniata</taxon>
        <taxon>Vertebrata</taxon>
        <taxon>Euteleostomi</taxon>
        <taxon>Mammalia</taxon>
        <taxon>Eutheria</taxon>
        <taxon>Laurasiatheria</taxon>
        <taxon>Carnivora</taxon>
        <taxon>Caniformia</taxon>
        <taxon>Ursidae</taxon>
        <taxon>Ailuropoda</taxon>
    </lineage>
</organism>
<keyword evidence="3" id="KW-1133">Transmembrane helix</keyword>
<feature type="transmembrane region" description="Helical" evidence="3">
    <location>
        <begin position="103"/>
        <end position="124"/>
    </location>
</feature>
<evidence type="ECO:0000313" key="4">
    <source>
        <dbReference type="Ensembl" id="ENSAMEP00000029320.1"/>
    </source>
</evidence>
<keyword evidence="5" id="KW-1185">Reference proteome</keyword>
<name>A0A7N5JRM5_AILME</name>
<comment type="similarity">
    <text evidence="1">Belongs to the Izumo family.</text>
</comment>
<proteinExistence type="inferred from homology"/>
<evidence type="ECO:0000313" key="5">
    <source>
        <dbReference type="Proteomes" id="UP000008912"/>
    </source>
</evidence>
<protein>
    <submittedName>
        <fullName evidence="4">IZUMO family member 2</fullName>
    </submittedName>
</protein>
<dbReference type="InterPro" id="IPR029389">
    <property type="entry name" value="IZUMO"/>
</dbReference>
<sequence>MERPFFRDYAVNAFAGKVDGPLLDELVALRERVIKELKKVLKSYELKACHHKICRLLKEVLDCLHCQKISPKCIKRKHCFVDRQPRMTLQYQKEEENLQKGGAVISIFLAVFAFGVIVASAIMYRQNRKLLLQ</sequence>
<reference evidence="4" key="2">
    <citation type="submission" date="2025-08" db="UniProtKB">
        <authorList>
            <consortium name="Ensembl"/>
        </authorList>
    </citation>
    <scope>IDENTIFICATION</scope>
</reference>
<dbReference type="PANTHER" id="PTHR47745:SF1">
    <property type="entry name" value="IZUMO SPERM-EGG FUSION PROTEIN 2"/>
    <property type="match status" value="1"/>
</dbReference>
<dbReference type="InterPro" id="IPR042920">
    <property type="entry name" value="IZUMO2"/>
</dbReference>
<keyword evidence="3" id="KW-0472">Membrane</keyword>
<dbReference type="AlphaFoldDB" id="A0A7N5JRM5"/>
<reference evidence="4" key="3">
    <citation type="submission" date="2025-09" db="UniProtKB">
        <authorList>
            <consortium name="Ensembl"/>
        </authorList>
    </citation>
    <scope>IDENTIFICATION</scope>
</reference>
<dbReference type="Ensembl" id="ENSAMET00000030988.1">
    <property type="protein sequence ID" value="ENSAMEP00000029320.1"/>
    <property type="gene ID" value="ENSAMEG00000013515.2"/>
</dbReference>
<reference evidence="4 5" key="1">
    <citation type="journal article" date="2010" name="Nature">
        <title>The sequence and de novo assembly of the giant panda genome.</title>
        <authorList>
            <person name="Li R."/>
            <person name="Fan W."/>
            <person name="Tian G."/>
            <person name="Zhu H."/>
            <person name="He L."/>
            <person name="Cai J."/>
            <person name="Huang Q."/>
            <person name="Cai Q."/>
            <person name="Li B."/>
            <person name="Bai Y."/>
            <person name="Zhang Z."/>
            <person name="Zhang Y."/>
            <person name="Wang W."/>
            <person name="Li J."/>
            <person name="Wei F."/>
            <person name="Li H."/>
            <person name="Jian M."/>
            <person name="Li J."/>
            <person name="Zhang Z."/>
            <person name="Nielsen R."/>
            <person name="Li D."/>
            <person name="Gu W."/>
            <person name="Yang Z."/>
            <person name="Xuan Z."/>
            <person name="Ryder O.A."/>
            <person name="Leung F.C."/>
            <person name="Zhou Y."/>
            <person name="Cao J."/>
            <person name="Sun X."/>
            <person name="Fu Y."/>
            <person name="Fang X."/>
            <person name="Guo X."/>
            <person name="Wang B."/>
            <person name="Hou R."/>
            <person name="Shen F."/>
            <person name="Mu B."/>
            <person name="Ni P."/>
            <person name="Lin R."/>
            <person name="Qian W."/>
            <person name="Wang G."/>
            <person name="Yu C."/>
            <person name="Nie W."/>
            <person name="Wang J."/>
            <person name="Wu Z."/>
            <person name="Liang H."/>
            <person name="Min J."/>
            <person name="Wu Q."/>
            <person name="Cheng S."/>
            <person name="Ruan J."/>
            <person name="Wang M."/>
            <person name="Shi Z."/>
            <person name="Wen M."/>
            <person name="Liu B."/>
            <person name="Ren X."/>
            <person name="Zheng H."/>
            <person name="Dong D."/>
            <person name="Cook K."/>
            <person name="Shan G."/>
            <person name="Zhang H."/>
            <person name="Kosiol C."/>
            <person name="Xie X."/>
            <person name="Lu Z."/>
            <person name="Zheng H."/>
            <person name="Li Y."/>
            <person name="Steiner C.C."/>
            <person name="Lam T.T."/>
            <person name="Lin S."/>
            <person name="Zhang Q."/>
            <person name="Li G."/>
            <person name="Tian J."/>
            <person name="Gong T."/>
            <person name="Liu H."/>
            <person name="Zhang D."/>
            <person name="Fang L."/>
            <person name="Ye C."/>
            <person name="Zhang J."/>
            <person name="Hu W."/>
            <person name="Xu A."/>
            <person name="Ren Y."/>
            <person name="Zhang G."/>
            <person name="Bruford M.W."/>
            <person name="Li Q."/>
            <person name="Ma L."/>
            <person name="Guo Y."/>
            <person name="An N."/>
            <person name="Hu Y."/>
            <person name="Zheng Y."/>
            <person name="Shi Y."/>
            <person name="Li Z."/>
            <person name="Liu Q."/>
            <person name="Chen Y."/>
            <person name="Zhao J."/>
            <person name="Qu N."/>
            <person name="Zhao S."/>
            <person name="Tian F."/>
            <person name="Wang X."/>
            <person name="Wang H."/>
            <person name="Xu L."/>
            <person name="Liu X."/>
            <person name="Vinar T."/>
            <person name="Wang Y."/>
            <person name="Lam T.W."/>
            <person name="Yiu S.M."/>
            <person name="Liu S."/>
            <person name="Zhang H."/>
            <person name="Li D."/>
            <person name="Huang Y."/>
            <person name="Wang X."/>
            <person name="Yang G."/>
            <person name="Jiang Z."/>
            <person name="Wang J."/>
            <person name="Qin N."/>
            <person name="Li L."/>
            <person name="Li J."/>
            <person name="Bolund L."/>
            <person name="Kristiansen K."/>
            <person name="Wong G.K."/>
            <person name="Olson M."/>
            <person name="Zhang X."/>
            <person name="Li S."/>
            <person name="Yang H."/>
            <person name="Wang J."/>
            <person name="Wang J."/>
        </authorList>
    </citation>
    <scope>NUCLEOTIDE SEQUENCE [LARGE SCALE GENOMIC DNA]</scope>
</reference>
<accession>A0A7N5JRM5</accession>
<dbReference type="Pfam" id="PF15005">
    <property type="entry name" value="IZUMO"/>
    <property type="match status" value="1"/>
</dbReference>
<evidence type="ECO:0000256" key="1">
    <source>
        <dbReference type="ARBA" id="ARBA00009633"/>
    </source>
</evidence>
<gene>
    <name evidence="4" type="primary">IZUMO2</name>
</gene>
<evidence type="ECO:0000256" key="3">
    <source>
        <dbReference type="SAM" id="Phobius"/>
    </source>
</evidence>
<keyword evidence="2" id="KW-0732">Signal</keyword>
<dbReference type="Proteomes" id="UP000008912">
    <property type="component" value="Unassembled WGS sequence"/>
</dbReference>
<dbReference type="GeneTree" id="ENSGT00390000015068"/>